<gene>
    <name evidence="1" type="ORF">EVAR_39861_1</name>
</gene>
<dbReference type="EMBL" id="BGZK01000632">
    <property type="protein sequence ID" value="GBP53707.1"/>
    <property type="molecule type" value="Genomic_DNA"/>
</dbReference>
<protein>
    <submittedName>
        <fullName evidence="1">Uncharacterized protein</fullName>
    </submittedName>
</protein>
<accession>A0A4C1WU68</accession>
<organism evidence="1 2">
    <name type="scientific">Eumeta variegata</name>
    <name type="common">Bagworm moth</name>
    <name type="synonym">Eumeta japonica</name>
    <dbReference type="NCBI Taxonomy" id="151549"/>
    <lineage>
        <taxon>Eukaryota</taxon>
        <taxon>Metazoa</taxon>
        <taxon>Ecdysozoa</taxon>
        <taxon>Arthropoda</taxon>
        <taxon>Hexapoda</taxon>
        <taxon>Insecta</taxon>
        <taxon>Pterygota</taxon>
        <taxon>Neoptera</taxon>
        <taxon>Endopterygota</taxon>
        <taxon>Lepidoptera</taxon>
        <taxon>Glossata</taxon>
        <taxon>Ditrysia</taxon>
        <taxon>Tineoidea</taxon>
        <taxon>Psychidae</taxon>
        <taxon>Oiketicinae</taxon>
        <taxon>Eumeta</taxon>
    </lineage>
</organism>
<evidence type="ECO:0000313" key="2">
    <source>
        <dbReference type="Proteomes" id="UP000299102"/>
    </source>
</evidence>
<sequence>MWVGHLTSLARSRPIRSRLRENGYGHLRRARATRHGPPPGSVFGLIENSGSPLPFLTTSLNQHLRLSISPLLPPSDILRNALVTTPKSRVLKCASDKGDGDNLYSNGLHARLFLDNAIKKIDSSSYDVFKEMQPTKKKEKAIIRVRNHMFKNEWRWRWDRVRRAAAPGVR</sequence>
<name>A0A4C1WU68_EUMVA</name>
<comment type="caution">
    <text evidence="1">The sequence shown here is derived from an EMBL/GenBank/DDBJ whole genome shotgun (WGS) entry which is preliminary data.</text>
</comment>
<reference evidence="1 2" key="1">
    <citation type="journal article" date="2019" name="Commun. Biol.">
        <title>The bagworm genome reveals a unique fibroin gene that provides high tensile strength.</title>
        <authorList>
            <person name="Kono N."/>
            <person name="Nakamura H."/>
            <person name="Ohtoshi R."/>
            <person name="Tomita M."/>
            <person name="Numata K."/>
            <person name="Arakawa K."/>
        </authorList>
    </citation>
    <scope>NUCLEOTIDE SEQUENCE [LARGE SCALE GENOMIC DNA]</scope>
</reference>
<dbReference type="Proteomes" id="UP000299102">
    <property type="component" value="Unassembled WGS sequence"/>
</dbReference>
<keyword evidence="2" id="KW-1185">Reference proteome</keyword>
<proteinExistence type="predicted"/>
<dbReference type="AlphaFoldDB" id="A0A4C1WU68"/>
<evidence type="ECO:0000313" key="1">
    <source>
        <dbReference type="EMBL" id="GBP53707.1"/>
    </source>
</evidence>